<dbReference type="GO" id="GO:0006353">
    <property type="term" value="P:DNA-templated transcription termination"/>
    <property type="evidence" value="ECO:0007669"/>
    <property type="project" value="UniProtKB-UniRule"/>
</dbReference>
<proteinExistence type="inferred from homology"/>
<accession>A0A3D9L668</accession>
<evidence type="ECO:0000313" key="9">
    <source>
        <dbReference type="Proteomes" id="UP000256779"/>
    </source>
</evidence>
<evidence type="ECO:0000256" key="2">
    <source>
        <dbReference type="ARBA" id="ARBA00022814"/>
    </source>
</evidence>
<keyword evidence="9" id="KW-1185">Reference proteome</keyword>
<dbReference type="HAMAP" id="MF_00073">
    <property type="entry name" value="NusB"/>
    <property type="match status" value="1"/>
</dbReference>
<evidence type="ECO:0000256" key="3">
    <source>
        <dbReference type="ARBA" id="ARBA00022884"/>
    </source>
</evidence>
<keyword evidence="4 6" id="KW-0805">Transcription regulation</keyword>
<dbReference type="RefSeq" id="WP_115867578.1">
    <property type="nucleotide sequence ID" value="NZ_QREG01000005.1"/>
</dbReference>
<sequence>MLNRRILRVKAMQALYSYFTTQESLKDVIREKLESQFYPDPAKDDFAEADKFKARRELAARLFNENLQARSVQKDEGVDTEILNAVDRAIRDYYDELRSEERTIQSAMMNDIEGIHKLYLKLLALPVELAHIEKQEKDKKEKAYIHKESKWRWNFMKSPLVDDLTKHEAFSKQLIDHKISWSDEFDQLKTWYKEIFKKDEELIAYEDKEEPTLEEHKAAILHLFKKIIFKNESISEFLSESDLHWSENKPILRSLVAKTFQDYEQELDPPYELKKVSQNEEEDLEFFEVLFKDTLHKSTELDELIEKKVKNWDISRVALTDRIILKMAITEMMQFHSIPVKVTINEFIEISKLYSTPKSKQFVNGILDVLANELTSDGVIRKSGRGLIDNK</sequence>
<dbReference type="Pfam" id="PF01029">
    <property type="entry name" value="NusB"/>
    <property type="match status" value="1"/>
</dbReference>
<dbReference type="Proteomes" id="UP000256779">
    <property type="component" value="Unassembled WGS sequence"/>
</dbReference>
<dbReference type="NCBIfam" id="TIGR01951">
    <property type="entry name" value="nusB"/>
    <property type="match status" value="1"/>
</dbReference>
<evidence type="ECO:0000256" key="1">
    <source>
        <dbReference type="ARBA" id="ARBA00005952"/>
    </source>
</evidence>
<dbReference type="GO" id="GO:0005829">
    <property type="term" value="C:cytosol"/>
    <property type="evidence" value="ECO:0007669"/>
    <property type="project" value="TreeGrafter"/>
</dbReference>
<comment type="function">
    <text evidence="6">Involved in transcription antitermination. Required for transcription of ribosomal RNA (rRNA) genes. Binds specifically to the boxA antiterminator sequence of the ribosomal RNA (rrn) operons.</text>
</comment>
<evidence type="ECO:0000256" key="4">
    <source>
        <dbReference type="ARBA" id="ARBA00023015"/>
    </source>
</evidence>
<feature type="domain" description="NusB/RsmB/TIM44" evidence="7">
    <location>
        <begin position="260"/>
        <end position="370"/>
    </location>
</feature>
<protein>
    <recommendedName>
        <fullName evidence="6">Transcription antitermination protein NusB</fullName>
    </recommendedName>
    <alternativeName>
        <fullName evidence="6">Antitermination factor NusB</fullName>
    </alternativeName>
</protein>
<name>A0A3D9L668_MARFU</name>
<evidence type="ECO:0000313" key="8">
    <source>
        <dbReference type="EMBL" id="REE00584.1"/>
    </source>
</evidence>
<dbReference type="AlphaFoldDB" id="A0A3D9L668"/>
<keyword evidence="2 6" id="KW-0889">Transcription antitermination</keyword>
<dbReference type="PANTHER" id="PTHR11078">
    <property type="entry name" value="N UTILIZATION SUBSTANCE PROTEIN B-RELATED"/>
    <property type="match status" value="1"/>
</dbReference>
<dbReference type="PANTHER" id="PTHR11078:SF3">
    <property type="entry name" value="ANTITERMINATION NUSB DOMAIN-CONTAINING PROTEIN"/>
    <property type="match status" value="1"/>
</dbReference>
<dbReference type="InterPro" id="IPR035926">
    <property type="entry name" value="NusB-like_sf"/>
</dbReference>
<dbReference type="InterPro" id="IPR011605">
    <property type="entry name" value="NusB_fam"/>
</dbReference>
<dbReference type="OrthoDB" id="9787568at2"/>
<dbReference type="GO" id="GO:0031564">
    <property type="term" value="P:transcription antitermination"/>
    <property type="evidence" value="ECO:0007669"/>
    <property type="project" value="UniProtKB-KW"/>
</dbReference>
<dbReference type="Gene3D" id="1.10.940.10">
    <property type="entry name" value="NusB-like"/>
    <property type="match status" value="1"/>
</dbReference>
<dbReference type="EMBL" id="QREG01000005">
    <property type="protein sequence ID" value="REE00584.1"/>
    <property type="molecule type" value="Genomic_DNA"/>
</dbReference>
<comment type="caution">
    <text evidence="8">The sequence shown here is derived from an EMBL/GenBank/DDBJ whole genome shotgun (WGS) entry which is preliminary data.</text>
</comment>
<keyword evidence="3 6" id="KW-0694">RNA-binding</keyword>
<evidence type="ECO:0000256" key="6">
    <source>
        <dbReference type="HAMAP-Rule" id="MF_00073"/>
    </source>
</evidence>
<dbReference type="InterPro" id="IPR006027">
    <property type="entry name" value="NusB_RsmB_TIM44"/>
</dbReference>
<gene>
    <name evidence="6" type="primary">nusB</name>
    <name evidence="8" type="ORF">C7460_105213</name>
</gene>
<keyword evidence="5 6" id="KW-0804">Transcription</keyword>
<evidence type="ECO:0000259" key="7">
    <source>
        <dbReference type="Pfam" id="PF01029"/>
    </source>
</evidence>
<dbReference type="SUPFAM" id="SSF48013">
    <property type="entry name" value="NusB-like"/>
    <property type="match status" value="1"/>
</dbReference>
<reference evidence="8 9" key="1">
    <citation type="submission" date="2018-07" db="EMBL/GenBank/DDBJ databases">
        <title>Genomic Encyclopedia of Type Strains, Phase IV (KMG-IV): sequencing the most valuable type-strain genomes for metagenomic binning, comparative biology and taxonomic classification.</title>
        <authorList>
            <person name="Goeker M."/>
        </authorList>
    </citation>
    <scope>NUCLEOTIDE SEQUENCE [LARGE SCALE GENOMIC DNA]</scope>
    <source>
        <strain evidence="8 9">DSM 4134</strain>
    </source>
</reference>
<evidence type="ECO:0000256" key="5">
    <source>
        <dbReference type="ARBA" id="ARBA00023163"/>
    </source>
</evidence>
<organism evidence="8 9">
    <name type="scientific">Marinoscillum furvescens DSM 4134</name>
    <dbReference type="NCBI Taxonomy" id="1122208"/>
    <lineage>
        <taxon>Bacteria</taxon>
        <taxon>Pseudomonadati</taxon>
        <taxon>Bacteroidota</taxon>
        <taxon>Cytophagia</taxon>
        <taxon>Cytophagales</taxon>
        <taxon>Reichenbachiellaceae</taxon>
        <taxon>Marinoscillum</taxon>
    </lineage>
</organism>
<dbReference type="GO" id="GO:0003723">
    <property type="term" value="F:RNA binding"/>
    <property type="evidence" value="ECO:0007669"/>
    <property type="project" value="UniProtKB-UniRule"/>
</dbReference>
<comment type="similarity">
    <text evidence="1 6">Belongs to the NusB family.</text>
</comment>